<reference evidence="1 2" key="1">
    <citation type="submission" date="2017-06" db="EMBL/GenBank/DDBJ databases">
        <title>Cmopartive genomic analysis of Ambrosia Fusariam Clade fungi.</title>
        <authorList>
            <person name="Stajich J.E."/>
            <person name="Carrillo J."/>
            <person name="Kijimoto T."/>
            <person name="Eskalen A."/>
            <person name="O'Donnell K."/>
            <person name="Kasson M."/>
        </authorList>
    </citation>
    <scope>NUCLEOTIDE SEQUENCE [LARGE SCALE GENOMIC DNA]</scope>
    <source>
        <strain evidence="1 2">NRRL 20438</strain>
    </source>
</reference>
<name>A0A428SZN4_9HYPO</name>
<comment type="caution">
    <text evidence="1">The sequence shown here is derived from an EMBL/GenBank/DDBJ whole genome shotgun (WGS) entry which is preliminary data.</text>
</comment>
<sequence>MARPIELAGVCLTAAGLGCGLGWAGLGCACAATGHPCFLWVHMDGCSRLRSAAQRGLAPSEKSMPHPVCRGVSLWPASLLRAAAGPAAGGLPALYCNCMYRRLVSRNGEAEGGLGLSDWRRGFSRGLALQEQGVGGPPTMD</sequence>
<organism evidence="1 2">
    <name type="scientific">Fusarium ambrosium</name>
    <dbReference type="NCBI Taxonomy" id="131363"/>
    <lineage>
        <taxon>Eukaryota</taxon>
        <taxon>Fungi</taxon>
        <taxon>Dikarya</taxon>
        <taxon>Ascomycota</taxon>
        <taxon>Pezizomycotina</taxon>
        <taxon>Sordariomycetes</taxon>
        <taxon>Hypocreomycetidae</taxon>
        <taxon>Hypocreales</taxon>
        <taxon>Nectriaceae</taxon>
        <taxon>Fusarium</taxon>
        <taxon>Fusarium solani species complex</taxon>
    </lineage>
</organism>
<keyword evidence="2" id="KW-1185">Reference proteome</keyword>
<dbReference type="EMBL" id="NIZV01000301">
    <property type="protein sequence ID" value="RSL95265.1"/>
    <property type="molecule type" value="Genomic_DNA"/>
</dbReference>
<proteinExistence type="predicted"/>
<dbReference type="PROSITE" id="PS51257">
    <property type="entry name" value="PROKAR_LIPOPROTEIN"/>
    <property type="match status" value="1"/>
</dbReference>
<dbReference type="AlphaFoldDB" id="A0A428SZN4"/>
<evidence type="ECO:0000313" key="2">
    <source>
        <dbReference type="Proteomes" id="UP000288429"/>
    </source>
</evidence>
<protein>
    <submittedName>
        <fullName evidence="1">Uncharacterized protein</fullName>
    </submittedName>
</protein>
<gene>
    <name evidence="1" type="ORF">CDV31_013955</name>
</gene>
<evidence type="ECO:0000313" key="1">
    <source>
        <dbReference type="EMBL" id="RSL95265.1"/>
    </source>
</evidence>
<dbReference type="Proteomes" id="UP000288429">
    <property type="component" value="Unassembled WGS sequence"/>
</dbReference>
<accession>A0A428SZN4</accession>